<dbReference type="PROSITE" id="PS50987">
    <property type="entry name" value="HTH_ARSR_2"/>
    <property type="match status" value="1"/>
</dbReference>
<comment type="caution">
    <text evidence="5">The sequence shown here is derived from an EMBL/GenBank/DDBJ whole genome shotgun (WGS) entry which is preliminary data.</text>
</comment>
<dbReference type="PANTHER" id="PTHR33154">
    <property type="entry name" value="TRANSCRIPTIONAL REGULATOR, ARSR FAMILY"/>
    <property type="match status" value="1"/>
</dbReference>
<organism evidence="5 6">
    <name type="scientific">Diaminobutyricimonas aerilata</name>
    <dbReference type="NCBI Taxonomy" id="1162967"/>
    <lineage>
        <taxon>Bacteria</taxon>
        <taxon>Bacillati</taxon>
        <taxon>Actinomycetota</taxon>
        <taxon>Actinomycetes</taxon>
        <taxon>Micrococcales</taxon>
        <taxon>Microbacteriaceae</taxon>
        <taxon>Diaminobutyricimonas</taxon>
    </lineage>
</organism>
<gene>
    <name evidence="5" type="ORF">CLV46_1240</name>
</gene>
<reference evidence="5 6" key="1">
    <citation type="submission" date="2017-11" db="EMBL/GenBank/DDBJ databases">
        <title>Genomic Encyclopedia of Archaeal and Bacterial Type Strains, Phase II (KMG-II): From Individual Species to Whole Genera.</title>
        <authorList>
            <person name="Goeker M."/>
        </authorList>
    </citation>
    <scope>NUCLEOTIDE SEQUENCE [LARGE SCALE GENOMIC DNA]</scope>
    <source>
        <strain evidence="5 6">DSM 27393</strain>
    </source>
</reference>
<evidence type="ECO:0000256" key="3">
    <source>
        <dbReference type="ARBA" id="ARBA00023163"/>
    </source>
</evidence>
<accession>A0A2M9CIH0</accession>
<dbReference type="SMART" id="SM00418">
    <property type="entry name" value="HTH_ARSR"/>
    <property type="match status" value="1"/>
</dbReference>
<dbReference type="GO" id="GO:0003700">
    <property type="term" value="F:DNA-binding transcription factor activity"/>
    <property type="evidence" value="ECO:0007669"/>
    <property type="project" value="InterPro"/>
</dbReference>
<sequence>MSPQTAARADLFSAIADPRRRRILELLRSADRTVGELTADLGIAQPSVSQHLRLLADLGLVASTRRGTSSVYRLTPEPLATVRDWVDAQSRPSQ</sequence>
<name>A0A2M9CIH0_9MICO</name>
<dbReference type="EMBL" id="PGFF01000001">
    <property type="protein sequence ID" value="PJJ71687.1"/>
    <property type="molecule type" value="Genomic_DNA"/>
</dbReference>
<dbReference type="InterPro" id="IPR036388">
    <property type="entry name" value="WH-like_DNA-bd_sf"/>
</dbReference>
<keyword evidence="2 5" id="KW-0238">DNA-binding</keyword>
<dbReference type="Gene3D" id="1.10.10.10">
    <property type="entry name" value="Winged helix-like DNA-binding domain superfamily/Winged helix DNA-binding domain"/>
    <property type="match status" value="1"/>
</dbReference>
<dbReference type="OrthoDB" id="3628603at2"/>
<protein>
    <submittedName>
        <fullName evidence="5">DNA-binding transcriptional ArsR family regulator</fullName>
    </submittedName>
</protein>
<dbReference type="InterPro" id="IPR051081">
    <property type="entry name" value="HTH_MetalResp_TranReg"/>
</dbReference>
<keyword evidence="1" id="KW-0805">Transcription regulation</keyword>
<evidence type="ECO:0000256" key="1">
    <source>
        <dbReference type="ARBA" id="ARBA00023015"/>
    </source>
</evidence>
<dbReference type="Proteomes" id="UP000228758">
    <property type="component" value="Unassembled WGS sequence"/>
</dbReference>
<dbReference type="PRINTS" id="PR00778">
    <property type="entry name" value="HTHARSR"/>
</dbReference>
<dbReference type="InterPro" id="IPR036390">
    <property type="entry name" value="WH_DNA-bd_sf"/>
</dbReference>
<keyword evidence="6" id="KW-1185">Reference proteome</keyword>
<dbReference type="InterPro" id="IPR001845">
    <property type="entry name" value="HTH_ArsR_DNA-bd_dom"/>
</dbReference>
<evidence type="ECO:0000313" key="6">
    <source>
        <dbReference type="Proteomes" id="UP000228758"/>
    </source>
</evidence>
<dbReference type="CDD" id="cd00090">
    <property type="entry name" value="HTH_ARSR"/>
    <property type="match status" value="1"/>
</dbReference>
<dbReference type="AlphaFoldDB" id="A0A2M9CIH0"/>
<dbReference type="SUPFAM" id="SSF46785">
    <property type="entry name" value="Winged helix' DNA-binding domain"/>
    <property type="match status" value="1"/>
</dbReference>
<feature type="domain" description="HTH arsR-type" evidence="4">
    <location>
        <begin position="1"/>
        <end position="94"/>
    </location>
</feature>
<keyword evidence="3" id="KW-0804">Transcription</keyword>
<evidence type="ECO:0000259" key="4">
    <source>
        <dbReference type="PROSITE" id="PS50987"/>
    </source>
</evidence>
<evidence type="ECO:0000313" key="5">
    <source>
        <dbReference type="EMBL" id="PJJ71687.1"/>
    </source>
</evidence>
<dbReference type="InterPro" id="IPR011991">
    <property type="entry name" value="ArsR-like_HTH"/>
</dbReference>
<dbReference type="Pfam" id="PF01022">
    <property type="entry name" value="HTH_5"/>
    <property type="match status" value="1"/>
</dbReference>
<proteinExistence type="predicted"/>
<dbReference type="NCBIfam" id="NF033788">
    <property type="entry name" value="HTH_metalloreg"/>
    <property type="match status" value="1"/>
</dbReference>
<evidence type="ECO:0000256" key="2">
    <source>
        <dbReference type="ARBA" id="ARBA00023125"/>
    </source>
</evidence>
<dbReference type="PANTHER" id="PTHR33154:SF33">
    <property type="entry name" value="TRANSCRIPTIONAL REPRESSOR SDPR"/>
    <property type="match status" value="1"/>
</dbReference>
<dbReference type="GO" id="GO:0003677">
    <property type="term" value="F:DNA binding"/>
    <property type="evidence" value="ECO:0007669"/>
    <property type="project" value="UniProtKB-KW"/>
</dbReference>
<dbReference type="RefSeq" id="WP_157802248.1">
    <property type="nucleotide sequence ID" value="NZ_PGFF01000001.1"/>
</dbReference>